<evidence type="ECO:0000256" key="2">
    <source>
        <dbReference type="SAM" id="SignalP"/>
    </source>
</evidence>
<dbReference type="EMBL" id="VDEP01000104">
    <property type="protein sequence ID" value="KAA1131244.1"/>
    <property type="molecule type" value="Genomic_DNA"/>
</dbReference>
<gene>
    <name evidence="3" type="ORF">PGTUg99_026768</name>
</gene>
<protein>
    <submittedName>
        <fullName evidence="3">Uncharacterized protein</fullName>
    </submittedName>
</protein>
<feature type="signal peptide" evidence="2">
    <location>
        <begin position="1"/>
        <end position="25"/>
    </location>
</feature>
<evidence type="ECO:0000256" key="1">
    <source>
        <dbReference type="SAM" id="MobiDB-lite"/>
    </source>
</evidence>
<organism evidence="3 4">
    <name type="scientific">Puccinia graminis f. sp. tritici</name>
    <dbReference type="NCBI Taxonomy" id="56615"/>
    <lineage>
        <taxon>Eukaryota</taxon>
        <taxon>Fungi</taxon>
        <taxon>Dikarya</taxon>
        <taxon>Basidiomycota</taxon>
        <taxon>Pucciniomycotina</taxon>
        <taxon>Pucciniomycetes</taxon>
        <taxon>Pucciniales</taxon>
        <taxon>Pucciniaceae</taxon>
        <taxon>Puccinia</taxon>
    </lineage>
</organism>
<evidence type="ECO:0000313" key="3">
    <source>
        <dbReference type="EMBL" id="KAA1131244.1"/>
    </source>
</evidence>
<name>A0A5B0S3I0_PUCGR</name>
<feature type="region of interest" description="Disordered" evidence="1">
    <location>
        <begin position="148"/>
        <end position="180"/>
    </location>
</feature>
<comment type="caution">
    <text evidence="3">The sequence shown here is derived from an EMBL/GenBank/DDBJ whole genome shotgun (WGS) entry which is preliminary data.</text>
</comment>
<reference evidence="3 4" key="1">
    <citation type="submission" date="2019-05" db="EMBL/GenBank/DDBJ databases">
        <title>Emergence of the Ug99 lineage of the wheat stem rust pathogen through somatic hybridization.</title>
        <authorList>
            <person name="Li F."/>
            <person name="Upadhyaya N.M."/>
            <person name="Sperschneider J."/>
            <person name="Matny O."/>
            <person name="Nguyen-Phuc H."/>
            <person name="Mago R."/>
            <person name="Raley C."/>
            <person name="Miller M.E."/>
            <person name="Silverstein K.A.T."/>
            <person name="Henningsen E."/>
            <person name="Hirsch C.D."/>
            <person name="Visser B."/>
            <person name="Pretorius Z.A."/>
            <person name="Steffenson B.J."/>
            <person name="Schwessinger B."/>
            <person name="Dodds P.N."/>
            <person name="Figueroa M."/>
        </authorList>
    </citation>
    <scope>NUCLEOTIDE SEQUENCE [LARGE SCALE GENOMIC DNA]</scope>
    <source>
        <strain evidence="3 4">Ug99</strain>
    </source>
</reference>
<evidence type="ECO:0000313" key="4">
    <source>
        <dbReference type="Proteomes" id="UP000325313"/>
    </source>
</evidence>
<feature type="chain" id="PRO_5023068535" evidence="2">
    <location>
        <begin position="26"/>
        <end position="747"/>
    </location>
</feature>
<sequence>MISTHLSWFLATNFILHFNWKLCISQPITPTTFIHSEPDVSERSAFEHRSEVHWYQSENLEPSSFQPANKNKMVKSVYDGVGGWDATEFNLDEVDHEWWQNLVDEYSAVGQKHQAVGLSNDIQVESHAEYTVPLSPSQSQSLIAEKLANGQDDEQGKNTEASKKRPRDDHLEGWGFQQPNHKMKETQMTDERSEVQLMISLGHFLQEQDTNRYTINDKPGEFKITVDSDQKWNPVFFWANKYLKQKKEKSATIQNFMHRFEKEQQKLNDMLPFQHKYKKIELGDIFIELIQTDGNQDEGIHHFIILPAGMRGSKQRWSHKSKSVGIRIEHILTASELFHRMCILHELDPGIFGTQWESSCKRFMKWLEEIFFIITKDSLPLFGSLRETWKNAEQSGKRFGSVHREISIVLARLKKPTYAEIFTLALSLLGYWYEMEVLKLGQSKKNGHPENLWKFLRSKKAWTDHLSRLNSTEQGTSKEQTWQQDIISVPFCNKDHDFFTCKMNEHFGNLKYVHYKGLELINILPKPDQSLVPQETAAKIIEALTQYGNKRLQYLSQPIKKIKMTDFPIYIIPDFEYRDIKQEVLITLNEETDCKRRNRRQIELFENRIFKILESLLSLHKIASEILGEQMKNTQESLIRWFLNVLFDNSGHSLPLFGCVEMVFPPKQDQPENLFGSPQRYLSKEFTTSRPLHDNHANKIAYLLLGYWYENVLLKSGIFHPNNNCPSSYWDIFNQILESKKAPIKPS</sequence>
<keyword evidence="2" id="KW-0732">Signal</keyword>
<feature type="compositionally biased region" description="Basic and acidic residues" evidence="1">
    <location>
        <begin position="154"/>
        <end position="172"/>
    </location>
</feature>
<accession>A0A5B0S3I0</accession>
<dbReference type="Proteomes" id="UP000325313">
    <property type="component" value="Unassembled WGS sequence"/>
</dbReference>
<proteinExistence type="predicted"/>
<dbReference type="AlphaFoldDB" id="A0A5B0S3I0"/>